<accession>A0ABQ2EIA6</accession>
<feature type="domain" description="N-acetyltransferase" evidence="3">
    <location>
        <begin position="13"/>
        <end position="165"/>
    </location>
</feature>
<keyword evidence="1" id="KW-0808">Transferase</keyword>
<gene>
    <name evidence="4" type="ORF">GCM10008955_03360</name>
</gene>
<proteinExistence type="predicted"/>
<dbReference type="EMBL" id="BMPP01000001">
    <property type="protein sequence ID" value="GGK13360.1"/>
    <property type="molecule type" value="Genomic_DNA"/>
</dbReference>
<dbReference type="RefSeq" id="WP_189003907.1">
    <property type="nucleotide sequence ID" value="NZ_BMPP01000001.1"/>
</dbReference>
<reference evidence="5" key="1">
    <citation type="journal article" date="2019" name="Int. J. Syst. Evol. Microbiol.">
        <title>The Global Catalogue of Microorganisms (GCM) 10K type strain sequencing project: providing services to taxonomists for standard genome sequencing and annotation.</title>
        <authorList>
            <consortium name="The Broad Institute Genomics Platform"/>
            <consortium name="The Broad Institute Genome Sequencing Center for Infectious Disease"/>
            <person name="Wu L."/>
            <person name="Ma J."/>
        </authorList>
    </citation>
    <scope>NUCLEOTIDE SEQUENCE [LARGE SCALE GENOMIC DNA]</scope>
    <source>
        <strain evidence="5">JCM 30331</strain>
    </source>
</reference>
<dbReference type="InterPro" id="IPR016181">
    <property type="entry name" value="Acyl_CoA_acyltransferase"/>
</dbReference>
<dbReference type="PROSITE" id="PS51186">
    <property type="entry name" value="GNAT"/>
    <property type="match status" value="1"/>
</dbReference>
<dbReference type="CDD" id="cd04301">
    <property type="entry name" value="NAT_SF"/>
    <property type="match status" value="1"/>
</dbReference>
<organism evidence="4 5">
    <name type="scientific">Deinococcus malanensis</name>
    <dbReference type="NCBI Taxonomy" id="1706855"/>
    <lineage>
        <taxon>Bacteria</taxon>
        <taxon>Thermotogati</taxon>
        <taxon>Deinococcota</taxon>
        <taxon>Deinococci</taxon>
        <taxon>Deinococcales</taxon>
        <taxon>Deinococcaceae</taxon>
        <taxon>Deinococcus</taxon>
    </lineage>
</organism>
<evidence type="ECO:0000313" key="5">
    <source>
        <dbReference type="Proteomes" id="UP000647587"/>
    </source>
</evidence>
<evidence type="ECO:0000313" key="4">
    <source>
        <dbReference type="EMBL" id="GGK13360.1"/>
    </source>
</evidence>
<dbReference type="Pfam" id="PF00583">
    <property type="entry name" value="Acetyltransf_1"/>
    <property type="match status" value="1"/>
</dbReference>
<evidence type="ECO:0000256" key="2">
    <source>
        <dbReference type="ARBA" id="ARBA00023315"/>
    </source>
</evidence>
<name>A0ABQ2EIA6_9DEIO</name>
<dbReference type="Proteomes" id="UP000647587">
    <property type="component" value="Unassembled WGS sequence"/>
</dbReference>
<dbReference type="SUPFAM" id="SSF55729">
    <property type="entry name" value="Acyl-CoA N-acyltransferases (Nat)"/>
    <property type="match status" value="1"/>
</dbReference>
<dbReference type="PANTHER" id="PTHR43877">
    <property type="entry name" value="AMINOALKYLPHOSPHONATE N-ACETYLTRANSFERASE-RELATED-RELATED"/>
    <property type="match status" value="1"/>
</dbReference>
<comment type="caution">
    <text evidence="4">The sequence shown here is derived from an EMBL/GenBank/DDBJ whole genome shotgun (WGS) entry which is preliminary data.</text>
</comment>
<evidence type="ECO:0000259" key="3">
    <source>
        <dbReference type="PROSITE" id="PS51186"/>
    </source>
</evidence>
<sequence>MLLSPPLLTYTRGDVQAASSVLMASALDRVERGEELWPPASLTPDRLGRYYPEHGWHVAWQSDRPVGCYVLLEDDPLFWPEAPAGEALYLHKLAVHPEVQGQGLAQTLLQHAAQQAALRGRPHLRLDTATQRPRLRAVYETFGFRHVADRVVKSWAVSLYDLTVQTGSAG</sequence>
<dbReference type="InterPro" id="IPR050832">
    <property type="entry name" value="Bact_Acetyltransf"/>
</dbReference>
<protein>
    <submittedName>
        <fullName evidence="4">GNAT family N-acetyltransferase</fullName>
    </submittedName>
</protein>
<evidence type="ECO:0000256" key="1">
    <source>
        <dbReference type="ARBA" id="ARBA00022679"/>
    </source>
</evidence>
<keyword evidence="5" id="KW-1185">Reference proteome</keyword>
<keyword evidence="2" id="KW-0012">Acyltransferase</keyword>
<dbReference type="Gene3D" id="3.40.630.30">
    <property type="match status" value="1"/>
</dbReference>
<dbReference type="InterPro" id="IPR000182">
    <property type="entry name" value="GNAT_dom"/>
</dbReference>